<dbReference type="SUPFAM" id="SSF47413">
    <property type="entry name" value="lambda repressor-like DNA-binding domains"/>
    <property type="match status" value="1"/>
</dbReference>
<gene>
    <name evidence="3" type="ORF">UBAL3_96120005</name>
</gene>
<accession>C6I0Y8</accession>
<proteinExistence type="predicted"/>
<dbReference type="AlphaFoldDB" id="C6I0Y8"/>
<dbReference type="InterPro" id="IPR001387">
    <property type="entry name" value="Cro/C1-type_HTH"/>
</dbReference>
<evidence type="ECO:0000313" key="4">
    <source>
        <dbReference type="Proteomes" id="UP000009374"/>
    </source>
</evidence>
<organism evidence="3 4">
    <name type="scientific">Leptospirillum ferrodiazotrophum</name>
    <dbReference type="NCBI Taxonomy" id="412449"/>
    <lineage>
        <taxon>Bacteria</taxon>
        <taxon>Pseudomonadati</taxon>
        <taxon>Nitrospirota</taxon>
        <taxon>Nitrospiria</taxon>
        <taxon>Nitrospirales</taxon>
        <taxon>Nitrospiraceae</taxon>
        <taxon>Leptospirillum</taxon>
    </lineage>
</organism>
<sequence>MMSSCAHSIQMRRTSLGISQVDVAKQAGISRATLIKLEAGGDVSVKTLLAVLRVLGLDMMIVRSHPKDGDMSFPGPPSITGSAS</sequence>
<protein>
    <submittedName>
        <fullName evidence="3">Transcriptional regulator, XRE family</fullName>
    </submittedName>
</protein>
<evidence type="ECO:0000259" key="2">
    <source>
        <dbReference type="PROSITE" id="PS50943"/>
    </source>
</evidence>
<feature type="region of interest" description="Disordered" evidence="1">
    <location>
        <begin position="65"/>
        <end position="84"/>
    </location>
</feature>
<dbReference type="Gene3D" id="1.10.260.40">
    <property type="entry name" value="lambda repressor-like DNA-binding domains"/>
    <property type="match status" value="1"/>
</dbReference>
<dbReference type="InterPro" id="IPR010982">
    <property type="entry name" value="Lambda_DNA-bd_dom_sf"/>
</dbReference>
<dbReference type="GO" id="GO:0003677">
    <property type="term" value="F:DNA binding"/>
    <property type="evidence" value="ECO:0007669"/>
    <property type="project" value="InterPro"/>
</dbReference>
<feature type="domain" description="HTH cro/C1-type" evidence="2">
    <location>
        <begin position="9"/>
        <end position="62"/>
    </location>
</feature>
<dbReference type="Proteomes" id="UP000009374">
    <property type="component" value="Unassembled WGS sequence"/>
</dbReference>
<dbReference type="EMBL" id="GG693889">
    <property type="protein sequence ID" value="EES51462.1"/>
    <property type="molecule type" value="Genomic_DNA"/>
</dbReference>
<dbReference type="PROSITE" id="PS50943">
    <property type="entry name" value="HTH_CROC1"/>
    <property type="match status" value="1"/>
</dbReference>
<evidence type="ECO:0000256" key="1">
    <source>
        <dbReference type="SAM" id="MobiDB-lite"/>
    </source>
</evidence>
<dbReference type="Pfam" id="PF01381">
    <property type="entry name" value="HTH_3"/>
    <property type="match status" value="1"/>
</dbReference>
<dbReference type="SMART" id="SM00530">
    <property type="entry name" value="HTH_XRE"/>
    <property type="match status" value="1"/>
</dbReference>
<dbReference type="CDD" id="cd00093">
    <property type="entry name" value="HTH_XRE"/>
    <property type="match status" value="1"/>
</dbReference>
<name>C6I0Y8_9BACT</name>
<evidence type="ECO:0000313" key="3">
    <source>
        <dbReference type="EMBL" id="EES51462.1"/>
    </source>
</evidence>
<reference evidence="3 4" key="1">
    <citation type="journal article" date="2009" name="Appl. Environ. Microbiol.">
        <title>Community genomic and proteomic analyses of chemoautotrophic iron-oxidizing "Leptospirillum rubarum" (Group II) and "Leptospirillum ferrodiazotrophum" (Group III) bacteria in acid mine drainage biofilms.</title>
        <authorList>
            <person name="Goltsman D.S."/>
            <person name="Denef V.J."/>
            <person name="Singer S.W."/>
            <person name="VerBerkmoes N.C."/>
            <person name="Lefsrud M."/>
            <person name="Mueller R.S."/>
            <person name="Dick G.J."/>
            <person name="Sun C.L."/>
            <person name="Wheeler K.E."/>
            <person name="Zemla A."/>
            <person name="Baker B.J."/>
            <person name="Hauser L."/>
            <person name="Land M."/>
            <person name="Shah M.B."/>
            <person name="Thelen M.P."/>
            <person name="Hettich R.L."/>
            <person name="Banfield J.F."/>
        </authorList>
    </citation>
    <scope>NUCLEOTIDE SEQUENCE [LARGE SCALE GENOMIC DNA]</scope>
</reference>
<keyword evidence="4" id="KW-1185">Reference proteome</keyword>